<dbReference type="PRINTS" id="PR00766">
    <property type="entry name" value="CUDAOXIDASE"/>
</dbReference>
<dbReference type="GO" id="GO:0008131">
    <property type="term" value="F:primary methylamine oxidase activity"/>
    <property type="evidence" value="ECO:0007669"/>
    <property type="project" value="InterPro"/>
</dbReference>
<proteinExistence type="inferred from homology"/>
<protein>
    <recommendedName>
        <fullName evidence="7">Amine oxidase</fullName>
        <ecNumber evidence="7">1.4.3.-</ecNumber>
    </recommendedName>
</protein>
<comment type="similarity">
    <text evidence="1 7">Belongs to the copper/topaquinone oxidase family.</text>
</comment>
<evidence type="ECO:0000259" key="9">
    <source>
        <dbReference type="Pfam" id="PF01179"/>
    </source>
</evidence>
<evidence type="ECO:0000256" key="4">
    <source>
        <dbReference type="ARBA" id="ARBA00023002"/>
    </source>
</evidence>
<feature type="modified residue" description="2',4',5'-topaquinone" evidence="6">
    <location>
        <position position="496"/>
    </location>
</feature>
<evidence type="ECO:0000313" key="10">
    <source>
        <dbReference type="WBParaSite" id="MCU_003174-RC"/>
    </source>
</evidence>
<feature type="domain" description="Copper amine oxidase catalytic" evidence="9">
    <location>
        <begin position="338"/>
        <end position="725"/>
    </location>
</feature>
<name>A0A5K3EUE8_MESCO</name>
<feature type="chain" id="PRO_5024459014" description="Amine oxidase" evidence="8">
    <location>
        <begin position="31"/>
        <end position="768"/>
    </location>
</feature>
<keyword evidence="2 7" id="KW-0479">Metal-binding</keyword>
<dbReference type="GO" id="GO:0009308">
    <property type="term" value="P:amine metabolic process"/>
    <property type="evidence" value="ECO:0007669"/>
    <property type="project" value="UniProtKB-UniRule"/>
</dbReference>
<organism evidence="10">
    <name type="scientific">Mesocestoides corti</name>
    <name type="common">Flatworm</name>
    <dbReference type="NCBI Taxonomy" id="53468"/>
    <lineage>
        <taxon>Eukaryota</taxon>
        <taxon>Metazoa</taxon>
        <taxon>Spiralia</taxon>
        <taxon>Lophotrochozoa</taxon>
        <taxon>Platyhelminthes</taxon>
        <taxon>Cestoda</taxon>
        <taxon>Eucestoda</taxon>
        <taxon>Cyclophyllidea</taxon>
        <taxon>Mesocestoididae</taxon>
        <taxon>Mesocestoides</taxon>
    </lineage>
</organism>
<evidence type="ECO:0000256" key="7">
    <source>
        <dbReference type="RuleBase" id="RU000672"/>
    </source>
</evidence>
<comment type="cofactor">
    <cofactor evidence="7">
        <name>Cu cation</name>
        <dbReference type="ChEBI" id="CHEBI:23378"/>
    </cofactor>
    <text evidence="7">Contains 1 topaquinone per subunit.</text>
</comment>
<evidence type="ECO:0000256" key="5">
    <source>
        <dbReference type="ARBA" id="ARBA00023008"/>
    </source>
</evidence>
<dbReference type="InterPro" id="IPR036460">
    <property type="entry name" value="Cu_amine_oxidase_C_sf"/>
</dbReference>
<comment type="PTM">
    <text evidence="6 7">Topaquinone (TPQ) is generated by copper-dependent autoxidation of a specific tyrosyl residue.</text>
</comment>
<evidence type="ECO:0000256" key="3">
    <source>
        <dbReference type="ARBA" id="ARBA00022772"/>
    </source>
</evidence>
<dbReference type="InterPro" id="IPR015798">
    <property type="entry name" value="Cu_amine_oxidase_C"/>
</dbReference>
<dbReference type="GO" id="GO:0048038">
    <property type="term" value="F:quinone binding"/>
    <property type="evidence" value="ECO:0007669"/>
    <property type="project" value="InterPro"/>
</dbReference>
<sequence>MTAAHTQPMLKMKLSIILAVLLLGPLKTNTLVRHLPDRGPFDELSTTEFSNALNNLGKYLDLDYVGAGIFVTKGTTLDDIPPLQRIRAVRVALEVPPKSQRNGTKFTRLARISLYAPKLPFVHEYVVSTGNTTKKVSHVRRIPALRRPVDEIETSALDDFLAITCQRQFGQFLEDYYQAAFVFAGPRFDNKTAENLCTKQTANGSNRSSAAYRPACLFGMFASPRVTWDRPQRRITVFRLSRVVPPYNQHPTDVFLEIDHTENNFDDWRLIGLQVQGHHYDNMDAFLAAKHQWPHLFVRHKVFKSFFEKTHVSQLGDKLCPRQLSRRDKTPTKPFSGSVTNKHVVYGPWDFDVGVLYDTGLRFYNIHFNGRLVIHEVGLDETVTSYGGDTPFMRAMTSIESMYAIGSLTSELSPGLDCPLDAVYLSVPIIPSVSEGPISRQNGICIYASSADVHNGPLRRHYQPFVRHDTVGSMGYGIGVTEESLYVVIQAAVFNYQYALVNVFSPTGSFSTYVVPSGYIHVDVVKSNDLAFGHIFPQMNLRFNVHTHHFLFFVDALGDDNRAEQTRAFGEYENRGIDRMNMQVRRLATEKEGRVTGSDPTTINALCLASSSKCLQVINFAPLRSLVSWNASRSFQWIRHNLWFTRYKKDELRASSIYNGIDLTSPVVDFDKFSTNETLSGDLVMWISVGFVHIPVNEDIPQTSNKGSQVGFMLKPHNFFPQTPDVTSKGTVFTLDEAQWMLGFTKTTPSQCGLINRTSSSELDLMPV</sequence>
<dbReference type="GO" id="GO:0005886">
    <property type="term" value="C:plasma membrane"/>
    <property type="evidence" value="ECO:0007669"/>
    <property type="project" value="TreeGrafter"/>
</dbReference>
<dbReference type="GO" id="GO:0005507">
    <property type="term" value="F:copper ion binding"/>
    <property type="evidence" value="ECO:0007669"/>
    <property type="project" value="InterPro"/>
</dbReference>
<dbReference type="InterPro" id="IPR000269">
    <property type="entry name" value="Cu_amine_oxidase"/>
</dbReference>
<dbReference type="SUPFAM" id="SSF49998">
    <property type="entry name" value="Amine oxidase catalytic domain"/>
    <property type="match status" value="1"/>
</dbReference>
<keyword evidence="3 6" id="KW-0801">TPQ</keyword>
<evidence type="ECO:0000256" key="6">
    <source>
        <dbReference type="PIRSR" id="PIRSR600269-51"/>
    </source>
</evidence>
<accession>A0A5K3EUE8</accession>
<dbReference type="EC" id="1.4.3.-" evidence="7"/>
<dbReference type="PANTHER" id="PTHR10638:SF4">
    <property type="entry name" value="RETINA-SPECIFIC COPPER AMINE OXIDASE"/>
    <property type="match status" value="1"/>
</dbReference>
<keyword evidence="4 7" id="KW-0560">Oxidoreductase</keyword>
<dbReference type="AlphaFoldDB" id="A0A5K3EUE8"/>
<feature type="signal peptide" evidence="8">
    <location>
        <begin position="1"/>
        <end position="30"/>
    </location>
</feature>
<evidence type="ECO:0000256" key="8">
    <source>
        <dbReference type="SAM" id="SignalP"/>
    </source>
</evidence>
<keyword evidence="8" id="KW-0732">Signal</keyword>
<dbReference type="WBParaSite" id="MCU_003174-RC">
    <property type="protein sequence ID" value="MCU_003174-RC"/>
    <property type="gene ID" value="MCU_003174"/>
</dbReference>
<dbReference type="Gene3D" id="3.10.450.40">
    <property type="match status" value="1"/>
</dbReference>
<dbReference type="PANTHER" id="PTHR10638">
    <property type="entry name" value="COPPER AMINE OXIDASE"/>
    <property type="match status" value="1"/>
</dbReference>
<keyword evidence="5 7" id="KW-0186">Copper</keyword>
<dbReference type="SUPFAM" id="SSF54416">
    <property type="entry name" value="Amine oxidase N-terminal region"/>
    <property type="match status" value="1"/>
</dbReference>
<dbReference type="Pfam" id="PF01179">
    <property type="entry name" value="Cu_amine_oxid"/>
    <property type="match status" value="1"/>
</dbReference>
<evidence type="ECO:0000256" key="2">
    <source>
        <dbReference type="ARBA" id="ARBA00022723"/>
    </source>
</evidence>
<dbReference type="InterPro" id="IPR016182">
    <property type="entry name" value="Cu_amine_oxidase_N-reg"/>
</dbReference>
<reference evidence="10" key="1">
    <citation type="submission" date="2019-11" db="UniProtKB">
        <authorList>
            <consortium name="WormBaseParasite"/>
        </authorList>
    </citation>
    <scope>IDENTIFICATION</scope>
</reference>
<evidence type="ECO:0000256" key="1">
    <source>
        <dbReference type="ARBA" id="ARBA00007983"/>
    </source>
</evidence>
<dbReference type="Gene3D" id="2.70.98.20">
    <property type="entry name" value="Copper amine oxidase, catalytic domain"/>
    <property type="match status" value="1"/>
</dbReference>